<dbReference type="AlphaFoldDB" id="A0A495BIS9"/>
<dbReference type="RefSeq" id="WP_120810338.1">
    <property type="nucleotide sequence ID" value="NZ_RBID01000013.1"/>
</dbReference>
<dbReference type="EMBL" id="RBID01000013">
    <property type="protein sequence ID" value="RKQ60245.1"/>
    <property type="molecule type" value="Genomic_DNA"/>
</dbReference>
<sequence>MATPQSSTIKVVKLLILAVILIALLQVGFAVTGAGNENVHYTLSCAMDALRNASYLFPALGKVK</sequence>
<protein>
    <submittedName>
        <fullName evidence="1">Uncharacterized protein</fullName>
    </submittedName>
</protein>
<evidence type="ECO:0000313" key="2">
    <source>
        <dbReference type="Proteomes" id="UP000279384"/>
    </source>
</evidence>
<proteinExistence type="predicted"/>
<organism evidence="1 2">
    <name type="scientific">Vogesella indigofera</name>
    <name type="common">Pseudomonas indigofera</name>
    <dbReference type="NCBI Taxonomy" id="45465"/>
    <lineage>
        <taxon>Bacteria</taxon>
        <taxon>Pseudomonadati</taxon>
        <taxon>Pseudomonadota</taxon>
        <taxon>Betaproteobacteria</taxon>
        <taxon>Neisseriales</taxon>
        <taxon>Chromobacteriaceae</taxon>
        <taxon>Vogesella</taxon>
    </lineage>
</organism>
<name>A0A495BIS9_VOGIN</name>
<dbReference type="Proteomes" id="UP000279384">
    <property type="component" value="Unassembled WGS sequence"/>
</dbReference>
<gene>
    <name evidence="1" type="ORF">C8E02_1589</name>
</gene>
<evidence type="ECO:0000313" key="1">
    <source>
        <dbReference type="EMBL" id="RKQ60245.1"/>
    </source>
</evidence>
<reference evidence="1 2" key="1">
    <citation type="submission" date="2018-10" db="EMBL/GenBank/DDBJ databases">
        <title>Genomic Encyclopedia of Type Strains, Phase IV (KMG-IV): sequencing the most valuable type-strain genomes for metagenomic binning, comparative biology and taxonomic classification.</title>
        <authorList>
            <person name="Goeker M."/>
        </authorList>
    </citation>
    <scope>NUCLEOTIDE SEQUENCE [LARGE SCALE GENOMIC DNA]</scope>
    <source>
        <strain evidence="1 2">DSM 3303</strain>
    </source>
</reference>
<comment type="caution">
    <text evidence="1">The sequence shown here is derived from an EMBL/GenBank/DDBJ whole genome shotgun (WGS) entry which is preliminary data.</text>
</comment>
<accession>A0A495BIS9</accession>